<evidence type="ECO:0000313" key="12">
    <source>
        <dbReference type="Proteomes" id="UP000651452"/>
    </source>
</evidence>
<feature type="compositionally biased region" description="Basic and acidic residues" evidence="9">
    <location>
        <begin position="54"/>
        <end position="82"/>
    </location>
</feature>
<keyword evidence="8" id="KW-0175">Coiled coil</keyword>
<keyword evidence="4 7" id="KW-0833">Ubl conjugation pathway</keyword>
<feature type="domain" description="UCH catalytic" evidence="10">
    <location>
        <begin position="119"/>
        <end position="365"/>
    </location>
</feature>
<keyword evidence="6 7" id="KW-0788">Thiol protease</keyword>
<name>A0A8H7MN20_9PLEO</name>
<dbReference type="PANTHER" id="PTHR10589:SF29">
    <property type="entry name" value="UBIQUITIN CARBOXYL-TERMINAL HYDROLASE"/>
    <property type="match status" value="1"/>
</dbReference>
<dbReference type="OrthoDB" id="1924260at2759"/>
<feature type="compositionally biased region" description="Polar residues" evidence="9">
    <location>
        <begin position="1"/>
        <end position="10"/>
    </location>
</feature>
<comment type="similarity">
    <text evidence="7">Belongs to the peptidase C12 family.</text>
</comment>
<keyword evidence="5 7" id="KW-0378">Hydrolase</keyword>
<dbReference type="GO" id="GO:0006511">
    <property type="term" value="P:ubiquitin-dependent protein catabolic process"/>
    <property type="evidence" value="ECO:0007669"/>
    <property type="project" value="UniProtKB-UniRule"/>
</dbReference>
<evidence type="ECO:0000313" key="11">
    <source>
        <dbReference type="EMBL" id="KAF9701815.1"/>
    </source>
</evidence>
<evidence type="ECO:0000256" key="8">
    <source>
        <dbReference type="SAM" id="Coils"/>
    </source>
</evidence>
<feature type="site" description="Important for enzyme activity" evidence="7">
    <location>
        <position position="319"/>
    </location>
</feature>
<dbReference type="EC" id="3.4.19.12" evidence="2 7"/>
<reference evidence="11" key="1">
    <citation type="submission" date="2018-12" db="EMBL/GenBank/DDBJ databases">
        <authorList>
            <person name="Syme R.A."/>
            <person name="Farfan-Caceres L."/>
            <person name="Lichtenzveig J."/>
        </authorList>
    </citation>
    <scope>NUCLEOTIDE SEQUENCE</scope>
    <source>
        <strain evidence="11">Al4</strain>
    </source>
</reference>
<keyword evidence="3 7" id="KW-0645">Protease</keyword>
<dbReference type="PROSITE" id="PS52048">
    <property type="entry name" value="UCH_DOMAIN"/>
    <property type="match status" value="1"/>
</dbReference>
<evidence type="ECO:0000259" key="10">
    <source>
        <dbReference type="PROSITE" id="PS52048"/>
    </source>
</evidence>
<feature type="site" description="Transition state stabilizer" evidence="7">
    <location>
        <position position="192"/>
    </location>
</feature>
<evidence type="ECO:0000256" key="4">
    <source>
        <dbReference type="ARBA" id="ARBA00022786"/>
    </source>
</evidence>
<dbReference type="InterPro" id="IPR036959">
    <property type="entry name" value="Peptidase_C12_UCH_sf"/>
</dbReference>
<evidence type="ECO:0000256" key="6">
    <source>
        <dbReference type="ARBA" id="ARBA00022807"/>
    </source>
</evidence>
<feature type="active site" description="Nucleophile" evidence="7">
    <location>
        <position position="199"/>
    </location>
</feature>
<dbReference type="Pfam" id="PF01088">
    <property type="entry name" value="Peptidase_C12"/>
    <property type="match status" value="1"/>
</dbReference>
<feature type="coiled-coil region" evidence="8">
    <location>
        <begin position="447"/>
        <end position="474"/>
    </location>
</feature>
<keyword evidence="12" id="KW-1185">Reference proteome</keyword>
<dbReference type="PANTHER" id="PTHR10589">
    <property type="entry name" value="UBIQUITIN CARBOXYL-TERMINAL HYDROLASE"/>
    <property type="match status" value="1"/>
</dbReference>
<evidence type="ECO:0000256" key="5">
    <source>
        <dbReference type="ARBA" id="ARBA00022801"/>
    </source>
</evidence>
<feature type="compositionally biased region" description="Basic and acidic residues" evidence="9">
    <location>
        <begin position="36"/>
        <end position="45"/>
    </location>
</feature>
<dbReference type="EMBL" id="RZGK01000002">
    <property type="protein sequence ID" value="KAF9701815.1"/>
    <property type="molecule type" value="Genomic_DNA"/>
</dbReference>
<dbReference type="Gene3D" id="3.40.532.10">
    <property type="entry name" value="Peptidase C12, ubiquitin carboxyl-terminal hydrolase"/>
    <property type="match status" value="1"/>
</dbReference>
<proteinExistence type="inferred from homology"/>
<comment type="caution">
    <text evidence="11">The sequence shown here is derived from an EMBL/GenBank/DDBJ whole genome shotgun (WGS) entry which is preliminary data.</text>
</comment>
<evidence type="ECO:0000256" key="1">
    <source>
        <dbReference type="ARBA" id="ARBA00000707"/>
    </source>
</evidence>
<organism evidence="11 12">
    <name type="scientific">Ascochyta lentis</name>
    <dbReference type="NCBI Taxonomy" id="205686"/>
    <lineage>
        <taxon>Eukaryota</taxon>
        <taxon>Fungi</taxon>
        <taxon>Dikarya</taxon>
        <taxon>Ascomycota</taxon>
        <taxon>Pezizomycotina</taxon>
        <taxon>Dothideomycetes</taxon>
        <taxon>Pleosporomycetidae</taxon>
        <taxon>Pleosporales</taxon>
        <taxon>Pleosporineae</taxon>
        <taxon>Didymellaceae</taxon>
        <taxon>Ascochyta</taxon>
    </lineage>
</organism>
<evidence type="ECO:0000256" key="7">
    <source>
        <dbReference type="PROSITE-ProRule" id="PRU01393"/>
    </source>
</evidence>
<dbReference type="InterPro" id="IPR038765">
    <property type="entry name" value="Papain-like_cys_pep_sf"/>
</dbReference>
<dbReference type="Proteomes" id="UP000651452">
    <property type="component" value="Unassembled WGS sequence"/>
</dbReference>
<feature type="active site" description="Proton donor" evidence="7">
    <location>
        <position position="304"/>
    </location>
</feature>
<evidence type="ECO:0000256" key="3">
    <source>
        <dbReference type="ARBA" id="ARBA00022670"/>
    </source>
</evidence>
<dbReference type="AlphaFoldDB" id="A0A8H7MN20"/>
<sequence length="514" mass="57569">MSDTTPQDKSSIADPGKNPSHDGPTASPATNGSAGKTEHSSKVQRNDIVIGFDYKTERSQDGSPDRKRDLPEPHPVEEPEPKKVKRSSTSPNGKIELTPETFPGSFTSPHDTNKETWQGFCDIESEPAYFATILRDMGIQGVNVREVFAMEPWFLETLPQPTYGLILLYRYRDNGSSDQSTETSHPLWFANQLPAQNSCATLAMINIIMNSADVEIGDHLQQFKDFTKDFTPYQRGEALASFDFVKKIHNSFAKKMDMLEADKHLSYKVKKAERLPKDIKARRKSTDSAATDDSAESYEDNAHHFIAYIPAGNEVWMLDGFNAQPISVARFDTEKGETWLSMAAESILSIMADEGHEYTSFAITQSPLLPLREQACLAIATLKHIELRLDHISTDWRSLTTDELSLPHPQLLGTEEELSKRPIPDTVAATISSEELPALVERRKEVIKDLNQLAANVALEMQTEAEEAQKANQRRYDCGPVIKMWAEMLASNGFLEENLDGFMPSTGRDRKTKK</sequence>
<dbReference type="GO" id="GO:0016579">
    <property type="term" value="P:protein deubiquitination"/>
    <property type="evidence" value="ECO:0007669"/>
    <property type="project" value="TreeGrafter"/>
</dbReference>
<evidence type="ECO:0000256" key="9">
    <source>
        <dbReference type="SAM" id="MobiDB-lite"/>
    </source>
</evidence>
<dbReference type="FunFam" id="3.40.532.10:FF:000010">
    <property type="entry name" value="Ubiquitin carboxyl-terminal hydrolase"/>
    <property type="match status" value="1"/>
</dbReference>
<dbReference type="GO" id="GO:0005737">
    <property type="term" value="C:cytoplasm"/>
    <property type="evidence" value="ECO:0007669"/>
    <property type="project" value="TreeGrafter"/>
</dbReference>
<protein>
    <recommendedName>
        <fullName evidence="2 7">ubiquitinyl hydrolase 1</fullName>
        <ecNumber evidence="2 7">3.4.19.12</ecNumber>
    </recommendedName>
</protein>
<dbReference type="GO" id="GO:0004843">
    <property type="term" value="F:cysteine-type deubiquitinase activity"/>
    <property type="evidence" value="ECO:0007669"/>
    <property type="project" value="UniProtKB-UniRule"/>
</dbReference>
<comment type="catalytic activity">
    <reaction evidence="1 7">
        <text>Thiol-dependent hydrolysis of ester, thioester, amide, peptide and isopeptide bonds formed by the C-terminal Gly of ubiquitin (a 76-residue protein attached to proteins as an intracellular targeting signal).</text>
        <dbReference type="EC" id="3.4.19.12"/>
    </reaction>
</comment>
<dbReference type="InterPro" id="IPR001578">
    <property type="entry name" value="Peptidase_C12_UCH"/>
</dbReference>
<feature type="region of interest" description="Disordered" evidence="9">
    <location>
        <begin position="1"/>
        <end position="113"/>
    </location>
</feature>
<evidence type="ECO:0000256" key="2">
    <source>
        <dbReference type="ARBA" id="ARBA00012759"/>
    </source>
</evidence>
<reference evidence="11" key="2">
    <citation type="submission" date="2020-09" db="EMBL/GenBank/DDBJ databases">
        <title>Reference genome assembly for Australian Ascochyta lentis isolate Al4.</title>
        <authorList>
            <person name="Lee R.C."/>
            <person name="Farfan-Caceres L.M."/>
            <person name="Debler J.W."/>
            <person name="Williams A.H."/>
            <person name="Henares B.M."/>
        </authorList>
    </citation>
    <scope>NUCLEOTIDE SEQUENCE</scope>
    <source>
        <strain evidence="11">Al4</strain>
    </source>
</reference>
<gene>
    <name evidence="11" type="ORF">EKO04_000716</name>
</gene>
<dbReference type="SUPFAM" id="SSF54001">
    <property type="entry name" value="Cysteine proteinases"/>
    <property type="match status" value="1"/>
</dbReference>
<accession>A0A8H7MN20</accession>